<sequence>MCHHRPVCGRDVAVRERFVPEREHGWRVARAGETAHRACIARVEGLLQCLAARAAFYRQFDRGVVDLEIARALGVEPGKFRDELAQLVRAQAGADDRAVQMGVEIDEARTLPRAGEFGLRRAAAVCARPDAQRGLFGR</sequence>
<organism evidence="1 2">
    <name type="scientific">Necator americanus</name>
    <name type="common">Human hookworm</name>
    <dbReference type="NCBI Taxonomy" id="51031"/>
    <lineage>
        <taxon>Eukaryota</taxon>
        <taxon>Metazoa</taxon>
        <taxon>Ecdysozoa</taxon>
        <taxon>Nematoda</taxon>
        <taxon>Chromadorea</taxon>
        <taxon>Rhabditida</taxon>
        <taxon>Rhabditina</taxon>
        <taxon>Rhabditomorpha</taxon>
        <taxon>Strongyloidea</taxon>
        <taxon>Ancylostomatidae</taxon>
        <taxon>Bunostominae</taxon>
        <taxon>Necator</taxon>
    </lineage>
</organism>
<dbReference type="Proteomes" id="UP000053676">
    <property type="component" value="Unassembled WGS sequence"/>
</dbReference>
<evidence type="ECO:0000313" key="2">
    <source>
        <dbReference type="Proteomes" id="UP000053676"/>
    </source>
</evidence>
<dbReference type="EMBL" id="KI657556">
    <property type="protein sequence ID" value="ETN86418.1"/>
    <property type="molecule type" value="Genomic_DNA"/>
</dbReference>
<proteinExistence type="predicted"/>
<keyword evidence="2" id="KW-1185">Reference proteome</keyword>
<gene>
    <name evidence="1" type="ORF">NECAME_16320</name>
</gene>
<accession>W2TX66</accession>
<name>W2TX66_NECAM</name>
<protein>
    <submittedName>
        <fullName evidence="1">Uncharacterized protein</fullName>
    </submittedName>
</protein>
<evidence type="ECO:0000313" key="1">
    <source>
        <dbReference type="EMBL" id="ETN86418.1"/>
    </source>
</evidence>
<reference evidence="2" key="1">
    <citation type="journal article" date="2014" name="Nat. Genet.">
        <title>Genome of the human hookworm Necator americanus.</title>
        <authorList>
            <person name="Tang Y.T."/>
            <person name="Gao X."/>
            <person name="Rosa B.A."/>
            <person name="Abubucker S."/>
            <person name="Hallsworth-Pepin K."/>
            <person name="Martin J."/>
            <person name="Tyagi R."/>
            <person name="Heizer E."/>
            <person name="Zhang X."/>
            <person name="Bhonagiri-Palsikar V."/>
            <person name="Minx P."/>
            <person name="Warren W.C."/>
            <person name="Wang Q."/>
            <person name="Zhan B."/>
            <person name="Hotez P.J."/>
            <person name="Sternberg P.W."/>
            <person name="Dougall A."/>
            <person name="Gaze S.T."/>
            <person name="Mulvenna J."/>
            <person name="Sotillo J."/>
            <person name="Ranganathan S."/>
            <person name="Rabelo E.M."/>
            <person name="Wilson R.K."/>
            <person name="Felgner P.L."/>
            <person name="Bethony J."/>
            <person name="Hawdon J.M."/>
            <person name="Gasser R.B."/>
            <person name="Loukas A."/>
            <person name="Mitreva M."/>
        </authorList>
    </citation>
    <scope>NUCLEOTIDE SEQUENCE [LARGE SCALE GENOMIC DNA]</scope>
</reference>
<dbReference type="AlphaFoldDB" id="W2TX66"/>
<dbReference type="KEGG" id="nai:NECAME_16320"/>